<evidence type="ECO:0000256" key="16">
    <source>
        <dbReference type="SAM" id="Coils"/>
    </source>
</evidence>
<keyword evidence="10" id="KW-0342">GTP-binding</keyword>
<keyword evidence="13" id="KW-0012">Acyltransferase</keyword>
<dbReference type="InterPro" id="IPR019467">
    <property type="entry name" value="Hat1_N"/>
</dbReference>
<dbReference type="Pfam" id="PF04670">
    <property type="entry name" value="Gtr1_RagA"/>
    <property type="match status" value="1"/>
</dbReference>
<keyword evidence="8" id="KW-0547">Nucleotide-binding</keyword>
<dbReference type="Gene3D" id="3.40.50.300">
    <property type="entry name" value="P-loop containing nucleotide triphosphate hydrolases"/>
    <property type="match status" value="1"/>
</dbReference>
<dbReference type="InterPro" id="IPR027417">
    <property type="entry name" value="P-loop_NTPase"/>
</dbReference>
<proteinExistence type="evidence at transcript level"/>
<name>A0A4Y7MZT0_9CRUS</name>
<dbReference type="InterPro" id="IPR006762">
    <property type="entry name" value="Gtr1_RagA"/>
</dbReference>
<evidence type="ECO:0000256" key="4">
    <source>
        <dbReference type="ARBA" id="ARBA00010543"/>
    </source>
</evidence>
<dbReference type="Gene3D" id="3.40.630.30">
    <property type="match status" value="1"/>
</dbReference>
<dbReference type="GO" id="GO:0005634">
    <property type="term" value="C:nucleus"/>
    <property type="evidence" value="ECO:0007669"/>
    <property type="project" value="UniProtKB-SubCell"/>
</dbReference>
<dbReference type="EMBL" id="LR016517">
    <property type="protein sequence ID" value="SVE86136.1"/>
    <property type="molecule type" value="mRNA"/>
</dbReference>
<dbReference type="GO" id="GO:0000781">
    <property type="term" value="C:chromosome, telomeric region"/>
    <property type="evidence" value="ECO:0007669"/>
    <property type="project" value="GOC"/>
</dbReference>
<evidence type="ECO:0000256" key="9">
    <source>
        <dbReference type="ARBA" id="ARBA00022801"/>
    </source>
</evidence>
<dbReference type="InterPro" id="IPR037113">
    <property type="entry name" value="Hat1_N_sf"/>
</dbReference>
<dbReference type="CDD" id="cd11385">
    <property type="entry name" value="RagC_like"/>
    <property type="match status" value="1"/>
</dbReference>
<keyword evidence="16" id="KW-0175">Coiled coil</keyword>
<evidence type="ECO:0000256" key="8">
    <source>
        <dbReference type="ARBA" id="ARBA00022741"/>
    </source>
</evidence>
<dbReference type="InterPro" id="IPR039400">
    <property type="entry name" value="RagC/D"/>
</dbReference>
<evidence type="ECO:0000256" key="14">
    <source>
        <dbReference type="ARBA" id="ARBA00048017"/>
    </source>
</evidence>
<organism evidence="20">
    <name type="scientific">Daphnia similis</name>
    <dbReference type="NCBI Taxonomy" id="35528"/>
    <lineage>
        <taxon>Eukaryota</taxon>
        <taxon>Metazoa</taxon>
        <taxon>Ecdysozoa</taxon>
        <taxon>Arthropoda</taxon>
        <taxon>Crustacea</taxon>
        <taxon>Branchiopoda</taxon>
        <taxon>Diplostraca</taxon>
        <taxon>Cladocera</taxon>
        <taxon>Anomopoda</taxon>
        <taxon>Daphniidae</taxon>
        <taxon>Daphnia</taxon>
        <taxon>Daphnia similis group</taxon>
    </lineage>
</organism>
<dbReference type="GO" id="GO:0012505">
    <property type="term" value="C:endomembrane system"/>
    <property type="evidence" value="ECO:0007669"/>
    <property type="project" value="UniProtKB-SubCell"/>
</dbReference>
<feature type="region of interest" description="Disordered" evidence="17">
    <location>
        <begin position="1"/>
        <end position="33"/>
    </location>
</feature>
<feature type="domain" description="Histone acetyl transferase HAT1 N-terminal" evidence="18">
    <location>
        <begin position="228"/>
        <end position="389"/>
    </location>
</feature>
<dbReference type="AlphaFoldDB" id="A0A4Y7MZT0"/>
<evidence type="ECO:0000256" key="17">
    <source>
        <dbReference type="SAM" id="MobiDB-lite"/>
    </source>
</evidence>
<dbReference type="Gene3D" id="3.90.360.10">
    <property type="entry name" value="Histone acetyl transferase 1 (HAT1), N-terminal domain"/>
    <property type="match status" value="1"/>
</dbReference>
<feature type="coiled-coil region" evidence="16">
    <location>
        <begin position="565"/>
        <end position="617"/>
    </location>
</feature>
<dbReference type="InterPro" id="IPR016181">
    <property type="entry name" value="Acyl_CoA_acyltransferase"/>
</dbReference>
<dbReference type="Pfam" id="PF21183">
    <property type="entry name" value="HAT1_C"/>
    <property type="match status" value="1"/>
</dbReference>
<comment type="similarity">
    <text evidence="3">Belongs to the GTR/RAG GTP-binding protein family.</text>
</comment>
<evidence type="ECO:0000256" key="10">
    <source>
        <dbReference type="ARBA" id="ARBA00023134"/>
    </source>
</evidence>
<gene>
    <name evidence="20" type="primary">EOG090X06NC</name>
</gene>
<dbReference type="GO" id="GO:0004402">
    <property type="term" value="F:histone acetyltransferase activity"/>
    <property type="evidence" value="ECO:0007669"/>
    <property type="project" value="InterPro"/>
</dbReference>
<dbReference type="Gene3D" id="1.10.10.390">
    <property type="match status" value="1"/>
</dbReference>
<dbReference type="FunFam" id="3.40.50.300:FF:000643">
    <property type="entry name" value="Small monomeric GTPase (Gtr2)"/>
    <property type="match status" value="1"/>
</dbReference>
<evidence type="ECO:0000256" key="1">
    <source>
        <dbReference type="ARBA" id="ARBA00004123"/>
    </source>
</evidence>
<evidence type="ECO:0000256" key="12">
    <source>
        <dbReference type="ARBA" id="ARBA00023242"/>
    </source>
</evidence>
<accession>A0A4Y7MZT0</accession>
<dbReference type="FunFam" id="1.10.10.390:FF:000001">
    <property type="entry name" value="Histone acetyltransferase type B catalytic subunit"/>
    <property type="match status" value="1"/>
</dbReference>
<evidence type="ECO:0000256" key="11">
    <source>
        <dbReference type="ARBA" id="ARBA00023136"/>
    </source>
</evidence>
<evidence type="ECO:0000256" key="13">
    <source>
        <dbReference type="ARBA" id="ARBA00023315"/>
    </source>
</evidence>
<evidence type="ECO:0000313" key="21">
    <source>
        <dbReference type="EMBL" id="SVE87391.1"/>
    </source>
</evidence>
<dbReference type="SUPFAM" id="SSF55729">
    <property type="entry name" value="Acyl-CoA N-acyltransferases (Nat)"/>
    <property type="match status" value="1"/>
</dbReference>
<evidence type="ECO:0000313" key="20">
    <source>
        <dbReference type="EMBL" id="SVE86136.1"/>
    </source>
</evidence>
<feature type="domain" description="Histone acetyltransferase type B catalytic subunit C-terminal" evidence="19">
    <location>
        <begin position="488"/>
        <end position="539"/>
    </location>
</feature>
<evidence type="ECO:0000256" key="3">
    <source>
        <dbReference type="ARBA" id="ARBA00007756"/>
    </source>
</evidence>
<dbReference type="Pfam" id="PF10394">
    <property type="entry name" value="Hat1_N"/>
    <property type="match status" value="1"/>
</dbReference>
<evidence type="ECO:0000256" key="2">
    <source>
        <dbReference type="ARBA" id="ARBA00004308"/>
    </source>
</evidence>
<keyword evidence="7" id="KW-0808">Transferase</keyword>
<dbReference type="SUPFAM" id="SSF52540">
    <property type="entry name" value="P-loop containing nucleoside triphosphate hydrolases"/>
    <property type="match status" value="1"/>
</dbReference>
<dbReference type="GO" id="GO:0042393">
    <property type="term" value="F:histone binding"/>
    <property type="evidence" value="ECO:0007669"/>
    <property type="project" value="InterPro"/>
</dbReference>
<comment type="catalytic activity">
    <reaction evidence="15">
        <text>GTP + H2O = GDP + phosphate + H(+)</text>
        <dbReference type="Rhea" id="RHEA:19669"/>
        <dbReference type="ChEBI" id="CHEBI:15377"/>
        <dbReference type="ChEBI" id="CHEBI:15378"/>
        <dbReference type="ChEBI" id="CHEBI:37565"/>
        <dbReference type="ChEBI" id="CHEBI:43474"/>
        <dbReference type="ChEBI" id="CHEBI:58189"/>
    </reaction>
    <physiologicalReaction direction="left-to-right" evidence="15">
        <dbReference type="Rhea" id="RHEA:19670"/>
    </physiologicalReaction>
</comment>
<dbReference type="GO" id="GO:0031509">
    <property type="term" value="P:subtelomeric heterochromatin formation"/>
    <property type="evidence" value="ECO:0007669"/>
    <property type="project" value="InterPro"/>
</dbReference>
<comment type="catalytic activity">
    <reaction evidence="14">
        <text>L-lysyl-[protein] + acetyl-CoA = N(6)-acetyl-L-lysyl-[protein] + CoA + H(+)</text>
        <dbReference type="Rhea" id="RHEA:45948"/>
        <dbReference type="Rhea" id="RHEA-COMP:9752"/>
        <dbReference type="Rhea" id="RHEA-COMP:10731"/>
        <dbReference type="ChEBI" id="CHEBI:15378"/>
        <dbReference type="ChEBI" id="CHEBI:29969"/>
        <dbReference type="ChEBI" id="CHEBI:57287"/>
        <dbReference type="ChEBI" id="CHEBI:57288"/>
        <dbReference type="ChEBI" id="CHEBI:61930"/>
        <dbReference type="EC" id="2.3.1.48"/>
    </reaction>
</comment>
<dbReference type="InterPro" id="IPR013523">
    <property type="entry name" value="Hist_AcTrfase_HAT1_C"/>
</dbReference>
<protein>
    <recommendedName>
        <fullName evidence="6">Histone acetyltransferase type B catalytic subunit</fullName>
        <ecNumber evidence="5">2.3.1.48</ecNumber>
    </recommendedName>
</protein>
<keyword evidence="12" id="KW-0539">Nucleus</keyword>
<comment type="subcellular location">
    <subcellularLocation>
        <location evidence="2">Endomembrane system</location>
    </subcellularLocation>
    <subcellularLocation>
        <location evidence="1">Nucleus</location>
    </subcellularLocation>
</comment>
<evidence type="ECO:0000256" key="15">
    <source>
        <dbReference type="ARBA" id="ARBA00049117"/>
    </source>
</evidence>
<dbReference type="InterPro" id="IPR048776">
    <property type="entry name" value="HAT1_C"/>
</dbReference>
<dbReference type="GO" id="GO:0016787">
    <property type="term" value="F:hydrolase activity"/>
    <property type="evidence" value="ECO:0007669"/>
    <property type="project" value="UniProtKB-KW"/>
</dbReference>
<evidence type="ECO:0000259" key="18">
    <source>
        <dbReference type="Pfam" id="PF10394"/>
    </source>
</evidence>
<comment type="similarity">
    <text evidence="4">Belongs to the HAT1 family.</text>
</comment>
<dbReference type="PANTHER" id="PTHR12046">
    <property type="entry name" value="HISTONE ACETYLTRANSFERASE TYPE B CATALYTIC SUBUNIT"/>
    <property type="match status" value="1"/>
</dbReference>
<evidence type="ECO:0000256" key="7">
    <source>
        <dbReference type="ARBA" id="ARBA00022679"/>
    </source>
</evidence>
<evidence type="ECO:0000256" key="5">
    <source>
        <dbReference type="ARBA" id="ARBA00013184"/>
    </source>
</evidence>
<evidence type="ECO:0000256" key="6">
    <source>
        <dbReference type="ARBA" id="ARBA00021268"/>
    </source>
</evidence>
<dbReference type="CDD" id="cd04301">
    <property type="entry name" value="NAT_SF"/>
    <property type="match status" value="1"/>
</dbReference>
<dbReference type="EMBL" id="LR017772">
    <property type="protein sequence ID" value="SVE87391.1"/>
    <property type="molecule type" value="mRNA"/>
</dbReference>
<dbReference type="GO" id="GO:0005525">
    <property type="term" value="F:GTP binding"/>
    <property type="evidence" value="ECO:0007669"/>
    <property type="project" value="UniProtKB-KW"/>
</dbReference>
<keyword evidence="9" id="KW-0378">Hydrolase</keyword>
<dbReference type="EC" id="2.3.1.48" evidence="5"/>
<reference evidence="20" key="1">
    <citation type="submission" date="2018-08" db="EMBL/GenBank/DDBJ databases">
        <authorList>
            <person name="Cornetti L."/>
        </authorList>
    </citation>
    <scope>NUCLEOTIDE SEQUENCE</scope>
    <source>
        <strain evidence="20">IL-B-3</strain>
        <strain evidence="21">IL-NS-13</strain>
    </source>
</reference>
<sequence>MAPYHRISDPWSYEQEEEDHYGPGYEVGSYTKDYNDGPYDGESDLNVNSNPEGKPRILLMGLRRSGKSSIQKVVFHKMSPNETLFLESTNKIVKDEISNSSFVQFQIWDFPGQVDFFDSNFDCEMIFGGCGALVFVIDAQDDYIDALMKLNLTVTRAYKVNPNIRFEVFIHKVDGLSDDHKIEAQRDIHQRANDELMEEGFDSVNLSFYLTSIYDHSSYKKTLLQTFITDSNEALDLKLVCEPSDVQNDETTFKPEMSHQIFGENESIFGYQNLKISLYYTAGKLNTYLGMTYKAEVDPKQFDGAIADDVMGAISAKLPPGYMTNLDDFVATLNKEQTFKPFGDLLSTYSINKGSATERHFQLYSCTIEETGFRSYHERLQTFLLWYVDAASFIDVDDDRWRFYLIFEKYPCDGGHRYAICGYATVYLYFAYPNKTRPRISQFLVLPPFQRLGLGAELLNVIYRSFLKDSNILDITVEDPSDEFTRLRDFVDAQNCKKLPSFSKEKLHQGFTAEMVDEAQRDLKINKKQARRVYEILRFQATNLSDLEEYRAYRLDVKRRLNIPYQKEASDYKKLQKALNAEELRSTLSTSTKEQRIENLEKQYQTIENEYRHTLERLAASQ</sequence>
<keyword evidence="11" id="KW-0472">Membrane</keyword>
<dbReference type="InterPro" id="IPR017380">
    <property type="entry name" value="Hist_AcTrfase_B-typ_cat-su"/>
</dbReference>
<evidence type="ECO:0000259" key="19">
    <source>
        <dbReference type="Pfam" id="PF21183"/>
    </source>
</evidence>